<dbReference type="PANTHER" id="PTHR35526">
    <property type="entry name" value="ANTI-SIGMA-F FACTOR RSBW-RELATED"/>
    <property type="match status" value="1"/>
</dbReference>
<dbReference type="GO" id="GO:0004674">
    <property type="term" value="F:protein serine/threonine kinase activity"/>
    <property type="evidence" value="ECO:0007669"/>
    <property type="project" value="UniProtKB-KW"/>
</dbReference>
<organism evidence="3 4">
    <name type="scientific">Streptomyces lunaelactis</name>
    <dbReference type="NCBI Taxonomy" id="1535768"/>
    <lineage>
        <taxon>Bacteria</taxon>
        <taxon>Bacillati</taxon>
        <taxon>Actinomycetota</taxon>
        <taxon>Actinomycetes</taxon>
        <taxon>Kitasatosporales</taxon>
        <taxon>Streptomycetaceae</taxon>
        <taxon>Streptomyces</taxon>
    </lineage>
</organism>
<dbReference type="CDD" id="cd16936">
    <property type="entry name" value="HATPase_RsbW-like"/>
    <property type="match status" value="1"/>
</dbReference>
<keyword evidence="1" id="KW-0418">Kinase</keyword>
<dbReference type="InterPro" id="IPR003594">
    <property type="entry name" value="HATPase_dom"/>
</dbReference>
<dbReference type="SUPFAM" id="SSF55874">
    <property type="entry name" value="ATPase domain of HSP90 chaperone/DNA topoisomerase II/histidine kinase"/>
    <property type="match status" value="1"/>
</dbReference>
<dbReference type="InterPro" id="IPR036890">
    <property type="entry name" value="HATPase_C_sf"/>
</dbReference>
<keyword evidence="1" id="KW-0723">Serine/threonine-protein kinase</keyword>
<keyword evidence="3" id="KW-0067">ATP-binding</keyword>
<keyword evidence="4" id="KW-1185">Reference proteome</keyword>
<gene>
    <name evidence="3" type="ORF">SLUN_16605</name>
</gene>
<evidence type="ECO:0000313" key="4">
    <source>
        <dbReference type="Proteomes" id="UP000244201"/>
    </source>
</evidence>
<feature type="domain" description="Histidine kinase/HSP90-like ATPase" evidence="2">
    <location>
        <begin position="11"/>
        <end position="105"/>
    </location>
</feature>
<keyword evidence="1" id="KW-0808">Transferase</keyword>
<protein>
    <submittedName>
        <fullName evidence="3">ATP-binding protein</fullName>
    </submittedName>
</protein>
<dbReference type="PANTHER" id="PTHR35526:SF3">
    <property type="entry name" value="ANTI-SIGMA-F FACTOR RSBW"/>
    <property type="match status" value="1"/>
</dbReference>
<dbReference type="Pfam" id="PF13581">
    <property type="entry name" value="HATPase_c_2"/>
    <property type="match status" value="1"/>
</dbReference>
<keyword evidence="3" id="KW-0547">Nucleotide-binding</keyword>
<dbReference type="Gene3D" id="3.30.565.10">
    <property type="entry name" value="Histidine kinase-like ATPase, C-terminal domain"/>
    <property type="match status" value="1"/>
</dbReference>
<reference evidence="3 4" key="1">
    <citation type="submission" date="2018-01" db="EMBL/GenBank/DDBJ databases">
        <title>Complete genome sequence of Streptomyces lunaelactis MM109T, a Ferroverdin A producer isolated from cave moonmilk deposits.</title>
        <authorList>
            <person name="Naome A."/>
            <person name="Martinet L."/>
            <person name="Maciejewska M."/>
            <person name="Anderssen S."/>
            <person name="Adam D."/>
            <person name="Tenconi E."/>
            <person name="Deflandre B."/>
            <person name="Arguelles-Arias A."/>
            <person name="Calusinska M."/>
            <person name="Copieters W."/>
            <person name="Karim L."/>
            <person name="Hanikenne M."/>
            <person name="Baurain D."/>
            <person name="van Wezel G."/>
            <person name="Smargiasso N."/>
            <person name="de Pauw E."/>
            <person name="Delfosse P."/>
            <person name="Rigali S."/>
        </authorList>
    </citation>
    <scope>NUCLEOTIDE SEQUENCE [LARGE SCALE GENOMIC DNA]</scope>
    <source>
        <strain evidence="3 4">MM109</strain>
    </source>
</reference>
<accession>A0A2R4T362</accession>
<proteinExistence type="predicted"/>
<dbReference type="OrthoDB" id="3479721at2"/>
<evidence type="ECO:0000313" key="3">
    <source>
        <dbReference type="EMBL" id="AVZ73562.1"/>
    </source>
</evidence>
<dbReference type="AlphaFoldDB" id="A0A2R4T362"/>
<evidence type="ECO:0000259" key="2">
    <source>
        <dbReference type="Pfam" id="PF13581"/>
    </source>
</evidence>
<sequence length="133" mass="14099">MAQRFPRAGGAVPEARSFLGSVLEEWEVTDSSEDAVLFLSELATNAVRHGAHGDFLVEVSLDEGCLRVEVHDTGTGAPRVGKPSEDDTDGRGLLIVTSLADGWGVTPHDSCGKTVWTEFKTTEGGMQVGVIPC</sequence>
<dbReference type="Proteomes" id="UP000244201">
    <property type="component" value="Chromosome"/>
</dbReference>
<dbReference type="InterPro" id="IPR050267">
    <property type="entry name" value="Anti-sigma-factor_SerPK"/>
</dbReference>
<dbReference type="GO" id="GO:0005524">
    <property type="term" value="F:ATP binding"/>
    <property type="evidence" value="ECO:0007669"/>
    <property type="project" value="UniProtKB-KW"/>
</dbReference>
<name>A0A2R4T362_9ACTN</name>
<dbReference type="EMBL" id="CP026304">
    <property type="protein sequence ID" value="AVZ73562.1"/>
    <property type="molecule type" value="Genomic_DNA"/>
</dbReference>
<evidence type="ECO:0000256" key="1">
    <source>
        <dbReference type="ARBA" id="ARBA00022527"/>
    </source>
</evidence>
<dbReference type="KEGG" id="slk:SLUN_16605"/>